<protein>
    <recommendedName>
        <fullName evidence="3 8">Mediator of RNA polymerase II transcription subunit 4</fullName>
    </recommendedName>
    <alternativeName>
        <fullName evidence="7 8">Mediator complex subunit 4</fullName>
    </alternativeName>
</protein>
<dbReference type="Proteomes" id="UP000008144">
    <property type="component" value="Chromosome 1"/>
</dbReference>
<reference evidence="10" key="4">
    <citation type="submission" date="2025-09" db="UniProtKB">
        <authorList>
            <consortium name="Ensembl"/>
        </authorList>
    </citation>
    <scope>IDENTIFICATION</scope>
</reference>
<reference evidence="10" key="3">
    <citation type="submission" date="2025-08" db="UniProtKB">
        <authorList>
            <consortium name="Ensembl"/>
        </authorList>
    </citation>
    <scope>IDENTIFICATION</scope>
</reference>
<evidence type="ECO:0000256" key="8">
    <source>
        <dbReference type="RuleBase" id="RU364141"/>
    </source>
</evidence>
<name>F6X3B3_CIOIN</name>
<reference evidence="10" key="2">
    <citation type="journal article" date="2008" name="Genome Biol.">
        <title>Improved genome assembly and evidence-based global gene model set for the chordate Ciona intestinalis: new insight into intron and operon populations.</title>
        <authorList>
            <person name="Satou Y."/>
            <person name="Mineta K."/>
            <person name="Ogasawara M."/>
            <person name="Sasakura Y."/>
            <person name="Shoguchi E."/>
            <person name="Ueno K."/>
            <person name="Yamada L."/>
            <person name="Matsumoto J."/>
            <person name="Wasserscheid J."/>
            <person name="Dewar K."/>
            <person name="Wiley G.B."/>
            <person name="Macmil S.L."/>
            <person name="Roe B.A."/>
            <person name="Zeller R.W."/>
            <person name="Hastings K.E."/>
            <person name="Lemaire P."/>
            <person name="Lindquist E."/>
            <person name="Endo T."/>
            <person name="Hotta K."/>
            <person name="Inaba K."/>
        </authorList>
    </citation>
    <scope>NUCLEOTIDE SEQUENCE [LARGE SCALE GENOMIC DNA]</scope>
    <source>
        <strain evidence="10">wild type</strain>
    </source>
</reference>
<reference evidence="11" key="1">
    <citation type="journal article" date="2002" name="Science">
        <title>The draft genome of Ciona intestinalis: insights into chordate and vertebrate origins.</title>
        <authorList>
            <person name="Dehal P."/>
            <person name="Satou Y."/>
            <person name="Campbell R.K."/>
            <person name="Chapman J."/>
            <person name="Degnan B."/>
            <person name="De Tomaso A."/>
            <person name="Davidson B."/>
            <person name="Di Gregorio A."/>
            <person name="Gelpke M."/>
            <person name="Goodstein D.M."/>
            <person name="Harafuji N."/>
            <person name="Hastings K.E."/>
            <person name="Ho I."/>
            <person name="Hotta K."/>
            <person name="Huang W."/>
            <person name="Kawashima T."/>
            <person name="Lemaire P."/>
            <person name="Martinez D."/>
            <person name="Meinertzhagen I.A."/>
            <person name="Necula S."/>
            <person name="Nonaka M."/>
            <person name="Putnam N."/>
            <person name="Rash S."/>
            <person name="Saiga H."/>
            <person name="Satake M."/>
            <person name="Terry A."/>
            <person name="Yamada L."/>
            <person name="Wang H.G."/>
            <person name="Awazu S."/>
            <person name="Azumi K."/>
            <person name="Boore J."/>
            <person name="Branno M."/>
            <person name="Chin-Bow S."/>
            <person name="DeSantis R."/>
            <person name="Doyle S."/>
            <person name="Francino P."/>
            <person name="Keys D.N."/>
            <person name="Haga S."/>
            <person name="Hayashi H."/>
            <person name="Hino K."/>
            <person name="Imai K.S."/>
            <person name="Inaba K."/>
            <person name="Kano S."/>
            <person name="Kobayashi K."/>
            <person name="Kobayashi M."/>
            <person name="Lee B.I."/>
            <person name="Makabe K.W."/>
            <person name="Manohar C."/>
            <person name="Matassi G."/>
            <person name="Medina M."/>
            <person name="Mochizuki Y."/>
            <person name="Mount S."/>
            <person name="Morishita T."/>
            <person name="Miura S."/>
            <person name="Nakayama A."/>
            <person name="Nishizaka S."/>
            <person name="Nomoto H."/>
            <person name="Ohta F."/>
            <person name="Oishi K."/>
            <person name="Rigoutsos I."/>
            <person name="Sano M."/>
            <person name="Sasaki A."/>
            <person name="Sasakura Y."/>
            <person name="Shoguchi E."/>
            <person name="Shin-i T."/>
            <person name="Spagnuolo A."/>
            <person name="Stainier D."/>
            <person name="Suzuki M.M."/>
            <person name="Tassy O."/>
            <person name="Takatori N."/>
            <person name="Tokuoka M."/>
            <person name="Yagi K."/>
            <person name="Yoshizaki F."/>
            <person name="Wada S."/>
            <person name="Zhang C."/>
            <person name="Hyatt P.D."/>
            <person name="Larimer F."/>
            <person name="Detter C."/>
            <person name="Doggett N."/>
            <person name="Glavina T."/>
            <person name="Hawkins T."/>
            <person name="Richardson P."/>
            <person name="Lucas S."/>
            <person name="Kohara Y."/>
            <person name="Levine M."/>
            <person name="Satoh N."/>
            <person name="Rokhsar D.S."/>
        </authorList>
    </citation>
    <scope>NUCLEOTIDE SEQUENCE [LARGE SCALE GENOMIC DNA]</scope>
</reference>
<evidence type="ECO:0000313" key="10">
    <source>
        <dbReference type="Ensembl" id="ENSCINP00000015973.3"/>
    </source>
</evidence>
<dbReference type="PANTHER" id="PTHR13208:SF2">
    <property type="entry name" value="MEDIATOR OF RNA POLYMERASE II TRANSCRIPTION SUBUNIT 4"/>
    <property type="match status" value="1"/>
</dbReference>
<dbReference type="STRING" id="7719.ENSCINP00000015973"/>
<dbReference type="InterPro" id="IPR019258">
    <property type="entry name" value="Mediator_Med4"/>
</dbReference>
<dbReference type="GO" id="GO:0003712">
    <property type="term" value="F:transcription coregulator activity"/>
    <property type="evidence" value="ECO:0000318"/>
    <property type="project" value="GO_Central"/>
</dbReference>
<dbReference type="PANTHER" id="PTHR13208">
    <property type="entry name" value="MEDIATOR OF RNA POLYMERASE II TRANSCRIPTION SUBUNIT 4"/>
    <property type="match status" value="1"/>
</dbReference>
<evidence type="ECO:0000256" key="7">
    <source>
        <dbReference type="ARBA" id="ARBA00031257"/>
    </source>
</evidence>
<keyword evidence="6 8" id="KW-0539">Nucleus</keyword>
<dbReference type="GO" id="GO:0070847">
    <property type="term" value="C:core mediator complex"/>
    <property type="evidence" value="ECO:0000318"/>
    <property type="project" value="GO_Central"/>
</dbReference>
<keyword evidence="11" id="KW-1185">Reference proteome</keyword>
<dbReference type="EMBL" id="EAAA01000259">
    <property type="status" value="NOT_ANNOTATED_CDS"/>
    <property type="molecule type" value="Genomic_DNA"/>
</dbReference>
<feature type="region of interest" description="Disordered" evidence="9">
    <location>
        <begin position="226"/>
        <end position="257"/>
    </location>
</feature>
<dbReference type="AlphaFoldDB" id="F6X3B3"/>
<dbReference type="GO" id="GO:0006357">
    <property type="term" value="P:regulation of transcription by RNA polymerase II"/>
    <property type="evidence" value="ECO:0000318"/>
    <property type="project" value="GO_Central"/>
</dbReference>
<dbReference type="GeneTree" id="ENSGT00390000012063"/>
<dbReference type="OMA" id="LEMRLGM"/>
<evidence type="ECO:0000256" key="2">
    <source>
        <dbReference type="ARBA" id="ARBA00009626"/>
    </source>
</evidence>
<dbReference type="Pfam" id="PF10018">
    <property type="entry name" value="Med4"/>
    <property type="match status" value="1"/>
</dbReference>
<proteinExistence type="inferred from homology"/>
<evidence type="ECO:0000256" key="3">
    <source>
        <dbReference type="ARBA" id="ARBA00020629"/>
    </source>
</evidence>
<evidence type="ECO:0000256" key="1">
    <source>
        <dbReference type="ARBA" id="ARBA00004123"/>
    </source>
</evidence>
<accession>F6X3B3</accession>
<keyword evidence="4 8" id="KW-0805">Transcription regulation</keyword>
<evidence type="ECO:0000256" key="9">
    <source>
        <dbReference type="SAM" id="MobiDB-lite"/>
    </source>
</evidence>
<gene>
    <name evidence="8" type="primary">MED4</name>
</gene>
<keyword evidence="5 8" id="KW-0804">Transcription</keyword>
<dbReference type="HOGENOM" id="CLU_082233_1_0_1"/>
<dbReference type="FunCoup" id="F6X3B3">
    <property type="interactions" value="284"/>
</dbReference>
<comment type="subcellular location">
    <subcellularLocation>
        <location evidence="1 8">Nucleus</location>
    </subcellularLocation>
</comment>
<feature type="compositionally biased region" description="Low complexity" evidence="9">
    <location>
        <begin position="241"/>
        <end position="257"/>
    </location>
</feature>
<dbReference type="GO" id="GO:0016592">
    <property type="term" value="C:mediator complex"/>
    <property type="evidence" value="ECO:0007669"/>
    <property type="project" value="InterPro"/>
</dbReference>
<evidence type="ECO:0000256" key="4">
    <source>
        <dbReference type="ARBA" id="ARBA00023015"/>
    </source>
</evidence>
<evidence type="ECO:0000256" key="6">
    <source>
        <dbReference type="ARBA" id="ARBA00023242"/>
    </source>
</evidence>
<dbReference type="Ensembl" id="ENSCINT00000015973.3">
    <property type="protein sequence ID" value="ENSCINP00000015973.3"/>
    <property type="gene ID" value="ENSCING00000007797.3"/>
</dbReference>
<evidence type="ECO:0000313" key="11">
    <source>
        <dbReference type="Proteomes" id="UP000008144"/>
    </source>
</evidence>
<sequence>MESEVSTKKQLLSLVDDVDLVIRLISDSAIGNRRKTENVKNFCILPEYLLLQKNKKLADLTEVACQQQKLEVKVKATRAEIAMKDTEIKCLQKHLKAAEQLLGTALHQAKEKLKSFDQANKGSVMSEDIIKYAHKISASCSTAAPLNWTPGDQRRPYPQDIEMRCGWLGQINNSDMNVKDPMLKPPAQLGTDGIQMPSFSIYSTGVTLLMLGFGAFETGNQSMDMSTFTDGRSTEDVDVMSSDSSSSDSSDSSGVND</sequence>
<organism evidence="10 11">
    <name type="scientific">Ciona intestinalis</name>
    <name type="common">Transparent sea squirt</name>
    <name type="synonym">Ascidia intestinalis</name>
    <dbReference type="NCBI Taxonomy" id="7719"/>
    <lineage>
        <taxon>Eukaryota</taxon>
        <taxon>Metazoa</taxon>
        <taxon>Chordata</taxon>
        <taxon>Tunicata</taxon>
        <taxon>Ascidiacea</taxon>
        <taxon>Phlebobranchia</taxon>
        <taxon>Cionidae</taxon>
        <taxon>Ciona</taxon>
    </lineage>
</organism>
<comment type="function">
    <text evidence="8">Component of the Mediator complex, a coactivator involved in the regulated transcription of nearly all RNA polymerase II-dependent genes. Mediator functions as a bridge to convey information from gene-specific regulatory proteins to the basal RNA polymerase II transcription machinery. Mediator is recruited to promoters by direct interactions with regulatory proteins and serves as a scaffold for the assembly of a functional preinitiation complex with RNA polymerase II and the general transcription factors.</text>
</comment>
<evidence type="ECO:0000256" key="5">
    <source>
        <dbReference type="ARBA" id="ARBA00023163"/>
    </source>
</evidence>
<dbReference type="InParanoid" id="F6X3B3"/>
<comment type="similarity">
    <text evidence="2 8">Belongs to the Mediator complex subunit 4 family.</text>
</comment>
<comment type="subunit">
    <text evidence="8">Component of the Mediator complex.</text>
</comment>
<keyword evidence="8" id="KW-0010">Activator</keyword>